<evidence type="ECO:0000256" key="1">
    <source>
        <dbReference type="SAM" id="Phobius"/>
    </source>
</evidence>
<keyword evidence="1" id="KW-1133">Transmembrane helix</keyword>
<gene>
    <name evidence="2" type="ORF">HINF_LOCUS40490</name>
    <name evidence="3" type="ORF">HINF_LOCUS8748</name>
</gene>
<sequence length="382" mass="43057">MISIVLCVTVNAKHIDTLTPDMTLVNQEEQNYTLKKDTNIIVNVQVPPAVEAGNQSADYSQFAFMGWAYVGKGCSIVYQDLTNSKTYAVQKEFDITANFAVELSWQQNINAEFIYISVKSTCDLQLRLIAAAVHQLDAQVNSLTKVQPYGTFFVHKHVPGTTKQVKFDINTQFTTDIWVGSAPRMLNIACVDCQLLRKMSPIFEFGIDVDGFNNSLDYIYYSLSQPTGAGLLISADIADVIRTNLSEKQLLYLDPTHPRHFDLSYDIKYQTLNVLKIANVTLCFTEKFSFTGTNCIVEIKKVGKYDITPEMIFALTVYTNSTTGAVELQVIHKQEKQSKLWIVWVSLGVAALVALVVAFVFFFVRNKKQKQNQNEETPLYVK</sequence>
<reference evidence="3 4" key="2">
    <citation type="submission" date="2024-07" db="EMBL/GenBank/DDBJ databases">
        <authorList>
            <person name="Akdeniz Z."/>
        </authorList>
    </citation>
    <scope>NUCLEOTIDE SEQUENCE [LARGE SCALE GENOMIC DNA]</scope>
</reference>
<dbReference type="EMBL" id="CATOUU010000834">
    <property type="protein sequence ID" value="CAI9952845.1"/>
    <property type="molecule type" value="Genomic_DNA"/>
</dbReference>
<evidence type="ECO:0000313" key="2">
    <source>
        <dbReference type="EMBL" id="CAI9952845.1"/>
    </source>
</evidence>
<organism evidence="2">
    <name type="scientific">Hexamita inflata</name>
    <dbReference type="NCBI Taxonomy" id="28002"/>
    <lineage>
        <taxon>Eukaryota</taxon>
        <taxon>Metamonada</taxon>
        <taxon>Diplomonadida</taxon>
        <taxon>Hexamitidae</taxon>
        <taxon>Hexamitinae</taxon>
        <taxon>Hexamita</taxon>
    </lineage>
</organism>
<feature type="transmembrane region" description="Helical" evidence="1">
    <location>
        <begin position="341"/>
        <end position="364"/>
    </location>
</feature>
<comment type="caution">
    <text evidence="2">The sequence shown here is derived from an EMBL/GenBank/DDBJ whole genome shotgun (WGS) entry which is preliminary data.</text>
</comment>
<dbReference type="Proteomes" id="UP001642409">
    <property type="component" value="Unassembled WGS sequence"/>
</dbReference>
<proteinExistence type="predicted"/>
<accession>A0AA86Q5R9</accession>
<protein>
    <submittedName>
        <fullName evidence="3">Hypothetical_protein</fullName>
    </submittedName>
</protein>
<reference evidence="2" key="1">
    <citation type="submission" date="2023-06" db="EMBL/GenBank/DDBJ databases">
        <authorList>
            <person name="Kurt Z."/>
        </authorList>
    </citation>
    <scope>NUCLEOTIDE SEQUENCE</scope>
</reference>
<dbReference type="AlphaFoldDB" id="A0AA86Q5R9"/>
<keyword evidence="1" id="KW-0812">Transmembrane</keyword>
<evidence type="ECO:0000313" key="3">
    <source>
        <dbReference type="EMBL" id="CAL5985287.1"/>
    </source>
</evidence>
<name>A0AA86Q5R9_9EUKA</name>
<dbReference type="EMBL" id="CAXDID020000018">
    <property type="protein sequence ID" value="CAL5985287.1"/>
    <property type="molecule type" value="Genomic_DNA"/>
</dbReference>
<keyword evidence="1" id="KW-0472">Membrane</keyword>
<keyword evidence="4" id="KW-1185">Reference proteome</keyword>
<evidence type="ECO:0000313" key="4">
    <source>
        <dbReference type="Proteomes" id="UP001642409"/>
    </source>
</evidence>